<dbReference type="Proteomes" id="UP001157091">
    <property type="component" value="Unassembled WGS sequence"/>
</dbReference>
<gene>
    <name evidence="8" type="primary">vapC49</name>
    <name evidence="6" type="synonym">vapC</name>
    <name evidence="8" type="ORF">GCM10025864_23450</name>
</gene>
<keyword evidence="9" id="KW-1185">Reference proteome</keyword>
<keyword evidence="5 6" id="KW-0460">Magnesium</keyword>
<evidence type="ECO:0000256" key="5">
    <source>
        <dbReference type="ARBA" id="ARBA00022842"/>
    </source>
</evidence>
<dbReference type="EMBL" id="BSUK01000001">
    <property type="protein sequence ID" value="GMA24586.1"/>
    <property type="molecule type" value="Genomic_DNA"/>
</dbReference>
<dbReference type="Pfam" id="PF01850">
    <property type="entry name" value="PIN"/>
    <property type="match status" value="1"/>
</dbReference>
<comment type="cofactor">
    <cofactor evidence="6">
        <name>Mg(2+)</name>
        <dbReference type="ChEBI" id="CHEBI:18420"/>
    </cofactor>
</comment>
<feature type="binding site" evidence="6">
    <location>
        <position position="7"/>
    </location>
    <ligand>
        <name>Mg(2+)</name>
        <dbReference type="ChEBI" id="CHEBI:18420"/>
    </ligand>
</feature>
<evidence type="ECO:0000259" key="7">
    <source>
        <dbReference type="Pfam" id="PF01850"/>
    </source>
</evidence>
<accession>A0ABQ6I2U1</accession>
<name>A0ABQ6I2U1_9MICO</name>
<evidence type="ECO:0000256" key="6">
    <source>
        <dbReference type="HAMAP-Rule" id="MF_00265"/>
    </source>
</evidence>
<evidence type="ECO:0000256" key="4">
    <source>
        <dbReference type="ARBA" id="ARBA00022801"/>
    </source>
</evidence>
<comment type="caution">
    <text evidence="8">The sequence shown here is derived from an EMBL/GenBank/DDBJ whole genome shotgun (WGS) entry which is preliminary data.</text>
</comment>
<reference evidence="9" key="1">
    <citation type="journal article" date="2019" name="Int. J. Syst. Evol. Microbiol.">
        <title>The Global Catalogue of Microorganisms (GCM) 10K type strain sequencing project: providing services to taxonomists for standard genome sequencing and annotation.</title>
        <authorList>
            <consortium name="The Broad Institute Genomics Platform"/>
            <consortium name="The Broad Institute Genome Sequencing Center for Infectious Disease"/>
            <person name="Wu L."/>
            <person name="Ma J."/>
        </authorList>
    </citation>
    <scope>NUCLEOTIDE SEQUENCE [LARGE SCALE GENOMIC DNA]</scope>
    <source>
        <strain evidence="9">NBRC 106348</strain>
    </source>
</reference>
<keyword evidence="3 6" id="KW-0479">Metal-binding</keyword>
<evidence type="ECO:0000256" key="3">
    <source>
        <dbReference type="ARBA" id="ARBA00022723"/>
    </source>
</evidence>
<dbReference type="InterPro" id="IPR029060">
    <property type="entry name" value="PIN-like_dom_sf"/>
</dbReference>
<evidence type="ECO:0000256" key="1">
    <source>
        <dbReference type="ARBA" id="ARBA00022649"/>
    </source>
</evidence>
<protein>
    <recommendedName>
        <fullName evidence="6">Ribonuclease VapC</fullName>
        <shortName evidence="6">RNase VapC</shortName>
        <ecNumber evidence="6">3.1.-.-</ecNumber>
    </recommendedName>
    <alternativeName>
        <fullName evidence="6">Toxin VapC</fullName>
    </alternativeName>
</protein>
<dbReference type="HAMAP" id="MF_00265">
    <property type="entry name" value="VapC_Nob1"/>
    <property type="match status" value="1"/>
</dbReference>
<evidence type="ECO:0000313" key="8">
    <source>
        <dbReference type="EMBL" id="GMA24586.1"/>
    </source>
</evidence>
<feature type="binding site" evidence="6">
    <location>
        <position position="102"/>
    </location>
    <ligand>
        <name>Mg(2+)</name>
        <dbReference type="ChEBI" id="CHEBI:18420"/>
    </ligand>
</feature>
<keyword evidence="6" id="KW-0800">Toxin</keyword>
<comment type="similarity">
    <text evidence="6">Belongs to the PINc/VapC protein family.</text>
</comment>
<evidence type="ECO:0000313" key="9">
    <source>
        <dbReference type="Proteomes" id="UP001157091"/>
    </source>
</evidence>
<feature type="domain" description="PIN" evidence="7">
    <location>
        <begin position="5"/>
        <end position="112"/>
    </location>
</feature>
<keyword evidence="1 6" id="KW-1277">Toxin-antitoxin system</keyword>
<evidence type="ECO:0000256" key="2">
    <source>
        <dbReference type="ARBA" id="ARBA00022722"/>
    </source>
</evidence>
<comment type="function">
    <text evidence="6">Toxic component of a toxin-antitoxin (TA) system. An RNase.</text>
</comment>
<dbReference type="CDD" id="cd09874">
    <property type="entry name" value="PIN_MT3492-like"/>
    <property type="match status" value="1"/>
</dbReference>
<dbReference type="SUPFAM" id="SSF88723">
    <property type="entry name" value="PIN domain-like"/>
    <property type="match status" value="1"/>
</dbReference>
<proteinExistence type="inferred from homology"/>
<dbReference type="InterPro" id="IPR022907">
    <property type="entry name" value="VapC_family"/>
</dbReference>
<organism evidence="8 9">
    <name type="scientific">Luteimicrobium album</name>
    <dbReference type="NCBI Taxonomy" id="1054550"/>
    <lineage>
        <taxon>Bacteria</taxon>
        <taxon>Bacillati</taxon>
        <taxon>Actinomycetota</taxon>
        <taxon>Actinomycetes</taxon>
        <taxon>Micrococcales</taxon>
        <taxon>Luteimicrobium</taxon>
    </lineage>
</organism>
<dbReference type="RefSeq" id="WP_284293347.1">
    <property type="nucleotide sequence ID" value="NZ_BSUK01000001.1"/>
</dbReference>
<keyword evidence="2 6" id="KW-0540">Nuclease</keyword>
<sequence>MTTAYLDTSALVRLVRREPGSELAAALWNRAPIVATSRTSDVELRAVLAAGARRGLLAEDEHAAALETWSHLWPALYVVETTPAVTDRAAELVAAHPLRGGDAVHLASALLLAPDVVVAVWDEHVAAAAVAEGLTVLPGPYTVRERHTPRPSARRASAGS</sequence>
<keyword evidence="4 6" id="KW-0378">Hydrolase</keyword>
<dbReference type="InterPro" id="IPR002716">
    <property type="entry name" value="PIN_dom"/>
</dbReference>
<dbReference type="Gene3D" id="3.40.50.1010">
    <property type="entry name" value="5'-nuclease"/>
    <property type="match status" value="1"/>
</dbReference>
<dbReference type="EC" id="3.1.-.-" evidence="6"/>